<proteinExistence type="predicted"/>
<sequence length="155" mass="17159">MTYSQKDPRWGQDTLGRQGGSLAREGCVLTSAAMAMTNLGYDIDPGELNRRLTRSDNLTTSGLLKWKGIADVSGGAVKATFYETVSEPLIQSCLVKGDYPLVRFYLPNGRSHWAMILGRSENGYHMRDPLRVSNQPLIFPRDSSAFKSLRCIGRG</sequence>
<gene>
    <name evidence="1" type="ORF">GCM10009069_08770</name>
</gene>
<protein>
    <recommendedName>
        <fullName evidence="3">Peptidase C39-like domain-containing protein</fullName>
    </recommendedName>
</protein>
<evidence type="ECO:0008006" key="3">
    <source>
        <dbReference type="Google" id="ProtNLM"/>
    </source>
</evidence>
<evidence type="ECO:0000313" key="1">
    <source>
        <dbReference type="EMBL" id="GHA88066.1"/>
    </source>
</evidence>
<accession>A0A8J3CQP2</accession>
<dbReference type="Proteomes" id="UP000634004">
    <property type="component" value="Unassembled WGS sequence"/>
</dbReference>
<name>A0A8J3CQP2_9PROT</name>
<dbReference type="EMBL" id="BMZH01000003">
    <property type="protein sequence ID" value="GHA88066.1"/>
    <property type="molecule type" value="Genomic_DNA"/>
</dbReference>
<reference evidence="1" key="1">
    <citation type="journal article" date="2014" name="Int. J. Syst. Evol. Microbiol.">
        <title>Complete genome sequence of Corynebacterium casei LMG S-19264T (=DSM 44701T), isolated from a smear-ripened cheese.</title>
        <authorList>
            <consortium name="US DOE Joint Genome Institute (JGI-PGF)"/>
            <person name="Walter F."/>
            <person name="Albersmeier A."/>
            <person name="Kalinowski J."/>
            <person name="Ruckert C."/>
        </authorList>
    </citation>
    <scope>NUCLEOTIDE SEQUENCE</scope>
    <source>
        <strain evidence="1">KCTC 32513</strain>
    </source>
</reference>
<keyword evidence="2" id="KW-1185">Reference proteome</keyword>
<dbReference type="RefSeq" id="WP_189495837.1">
    <property type="nucleotide sequence ID" value="NZ_BMZH01000003.1"/>
</dbReference>
<evidence type="ECO:0000313" key="2">
    <source>
        <dbReference type="Proteomes" id="UP000634004"/>
    </source>
</evidence>
<organism evidence="1 2">
    <name type="scientific">Algimonas arctica</name>
    <dbReference type="NCBI Taxonomy" id="1479486"/>
    <lineage>
        <taxon>Bacteria</taxon>
        <taxon>Pseudomonadati</taxon>
        <taxon>Pseudomonadota</taxon>
        <taxon>Alphaproteobacteria</taxon>
        <taxon>Maricaulales</taxon>
        <taxon>Robiginitomaculaceae</taxon>
        <taxon>Algimonas</taxon>
    </lineage>
</organism>
<reference evidence="1" key="2">
    <citation type="submission" date="2020-09" db="EMBL/GenBank/DDBJ databases">
        <authorList>
            <person name="Sun Q."/>
            <person name="Kim S."/>
        </authorList>
    </citation>
    <scope>NUCLEOTIDE SEQUENCE</scope>
    <source>
        <strain evidence="1">KCTC 32513</strain>
    </source>
</reference>
<comment type="caution">
    <text evidence="1">The sequence shown here is derived from an EMBL/GenBank/DDBJ whole genome shotgun (WGS) entry which is preliminary data.</text>
</comment>
<dbReference type="AlphaFoldDB" id="A0A8J3CQP2"/>